<dbReference type="Proteomes" id="UP000535491">
    <property type="component" value="Unassembled WGS sequence"/>
</dbReference>
<evidence type="ECO:0000313" key="4">
    <source>
        <dbReference type="Proteomes" id="UP000535491"/>
    </source>
</evidence>
<dbReference type="SUPFAM" id="SSF160991">
    <property type="entry name" value="CV3147-like"/>
    <property type="match status" value="1"/>
</dbReference>
<dbReference type="RefSeq" id="WP_181750499.1">
    <property type="nucleotide sequence ID" value="NZ_JACEIQ010000001.1"/>
</dbReference>
<evidence type="ECO:0000313" key="3">
    <source>
        <dbReference type="EMBL" id="MBA4493309.1"/>
    </source>
</evidence>
<feature type="domain" description="S-Me-THD-like C-terminal" evidence="2">
    <location>
        <begin position="168"/>
        <end position="360"/>
    </location>
</feature>
<dbReference type="Pfam" id="PF20906">
    <property type="entry name" value="S-Me-THD_C"/>
    <property type="match status" value="1"/>
</dbReference>
<accession>A0A7W2A7N4</accession>
<dbReference type="Gene3D" id="2.40.390.10">
    <property type="entry name" value="CV3147-like"/>
    <property type="match status" value="1"/>
</dbReference>
<gene>
    <name evidence="3" type="ORF">H1191_03175</name>
</gene>
<feature type="domain" description="S-Me-THD N-terminal" evidence="1">
    <location>
        <begin position="10"/>
        <end position="161"/>
    </location>
</feature>
<dbReference type="InterPro" id="IPR010318">
    <property type="entry name" value="S-Me-THD_N"/>
</dbReference>
<comment type="caution">
    <text evidence="3">The sequence shown here is derived from an EMBL/GenBank/DDBJ whole genome shotgun (WGS) entry which is preliminary data.</text>
</comment>
<evidence type="ECO:0000259" key="2">
    <source>
        <dbReference type="Pfam" id="PF20906"/>
    </source>
</evidence>
<sequence>MDKAIDEQGIRHLACGSRFLGAGGGGNSYALELLAIQVIRDMGPVPLLSAFELGDMEWVIPVGIMGSPTILSEKILSGRELIQAIRILESEKGISAGAVAGLEIGGMNAITPVLAAALSRLPLLDGDGMGRAFPELQMTTYHSFGIQAAPFIMVNEQGAIHRMTGISNWEVEHQARRKVTEMGGWAAFAGYPMPGLEVREVIIQQTFSLAKRLGEAVSLAKEDVDRVMEALVRTFENSIYGCPYKLMEGKVVNLERDIIGGLLNGALVVEGTGIHVGEQLKILFKNEYLLAGHGEQPLAMVPDLICVLDADTGYPIMIEELENHRKVWVLAIPAPSLVRDAKMLEVVGPACFGVASGFTPIEQLLIREGGETHHVPFGY</sequence>
<dbReference type="AlphaFoldDB" id="A0A7W2A7N4"/>
<proteinExistence type="predicted"/>
<reference evidence="3 4" key="1">
    <citation type="submission" date="2020-07" db="EMBL/GenBank/DDBJ databases">
        <authorList>
            <person name="Feng H."/>
        </authorList>
    </citation>
    <scope>NUCLEOTIDE SEQUENCE [LARGE SCALE GENOMIC DNA]</scope>
    <source>
        <strain evidence="4">s-10</strain>
    </source>
</reference>
<dbReference type="Gene3D" id="3.40.1610.10">
    <property type="entry name" value="CV3147-like domain"/>
    <property type="match status" value="1"/>
</dbReference>
<evidence type="ECO:0000259" key="1">
    <source>
        <dbReference type="Pfam" id="PF06032"/>
    </source>
</evidence>
<dbReference type="EMBL" id="JACEIQ010000001">
    <property type="protein sequence ID" value="MBA4493309.1"/>
    <property type="molecule type" value="Genomic_DNA"/>
</dbReference>
<name>A0A7W2A7N4_9BACL</name>
<dbReference type="InterPro" id="IPR024071">
    <property type="entry name" value="S-Me-THD_C_sf"/>
</dbReference>
<dbReference type="Pfam" id="PF06032">
    <property type="entry name" value="S-Me-THD_N"/>
    <property type="match status" value="1"/>
</dbReference>
<dbReference type="InterPro" id="IPR027479">
    <property type="entry name" value="S-Me-THD_N_sf"/>
</dbReference>
<keyword evidence="4" id="KW-1185">Reference proteome</keyword>
<dbReference type="InterPro" id="IPR048350">
    <property type="entry name" value="S-Me-THD-like_C"/>
</dbReference>
<organism evidence="3 4">
    <name type="scientific">Paenactinomyces guangxiensis</name>
    <dbReference type="NCBI Taxonomy" id="1490290"/>
    <lineage>
        <taxon>Bacteria</taxon>
        <taxon>Bacillati</taxon>
        <taxon>Bacillota</taxon>
        <taxon>Bacilli</taxon>
        <taxon>Bacillales</taxon>
        <taxon>Thermoactinomycetaceae</taxon>
        <taxon>Paenactinomyces</taxon>
    </lineage>
</organism>
<protein>
    <submittedName>
        <fullName evidence="3">DUF917 domain-containing protein</fullName>
    </submittedName>
</protein>